<dbReference type="EMBL" id="BAABGY010000011">
    <property type="protein sequence ID" value="GAA4339208.1"/>
    <property type="molecule type" value="Genomic_DNA"/>
</dbReference>
<dbReference type="InterPro" id="IPR016944">
    <property type="entry name" value="UCP030066"/>
</dbReference>
<keyword evidence="2 5" id="KW-0812">Transmembrane</keyword>
<comment type="caution">
    <text evidence="6">The sequence shown here is derived from an EMBL/GenBank/DDBJ whole genome shotgun (WGS) entry which is preliminary data.</text>
</comment>
<accession>A0ABP8HGZ1</accession>
<dbReference type="RefSeq" id="WP_345257225.1">
    <property type="nucleotide sequence ID" value="NZ_BAABGY010000011.1"/>
</dbReference>
<sequence length="132" mass="14185">MKKIRIAHWAATGLFALAMAFSAFLYFSSSPDLVAGMQHLGYPRYLLGILGTAKALGVLALLQTRLATLREWAYAGFTINLIGAAWSHAASGDPLAPPMFVLAALLATSYGTWKWGQRGAPRKATGLNTRFA</sequence>
<feature type="transmembrane region" description="Helical" evidence="5">
    <location>
        <begin position="7"/>
        <end position="27"/>
    </location>
</feature>
<dbReference type="Pfam" id="PF13564">
    <property type="entry name" value="DoxX_2"/>
    <property type="match status" value="1"/>
</dbReference>
<name>A0ABP8HGZ1_9BACT</name>
<comment type="subcellular location">
    <subcellularLocation>
        <location evidence="1">Membrane</location>
        <topology evidence="1">Multi-pass membrane protein</topology>
    </subcellularLocation>
</comment>
<evidence type="ECO:0000256" key="5">
    <source>
        <dbReference type="SAM" id="Phobius"/>
    </source>
</evidence>
<dbReference type="Proteomes" id="UP001501725">
    <property type="component" value="Unassembled WGS sequence"/>
</dbReference>
<gene>
    <name evidence="6" type="ORF">GCM10023184_36150</name>
</gene>
<dbReference type="InterPro" id="IPR032808">
    <property type="entry name" value="DoxX"/>
</dbReference>
<evidence type="ECO:0000313" key="6">
    <source>
        <dbReference type="EMBL" id="GAA4339208.1"/>
    </source>
</evidence>
<proteinExistence type="predicted"/>
<organism evidence="6 7">
    <name type="scientific">Flaviaesturariibacter amylovorans</name>
    <dbReference type="NCBI Taxonomy" id="1084520"/>
    <lineage>
        <taxon>Bacteria</taxon>
        <taxon>Pseudomonadati</taxon>
        <taxon>Bacteroidota</taxon>
        <taxon>Chitinophagia</taxon>
        <taxon>Chitinophagales</taxon>
        <taxon>Chitinophagaceae</taxon>
        <taxon>Flaviaestuariibacter</taxon>
    </lineage>
</organism>
<reference evidence="7" key="1">
    <citation type="journal article" date="2019" name="Int. J. Syst. Evol. Microbiol.">
        <title>The Global Catalogue of Microorganisms (GCM) 10K type strain sequencing project: providing services to taxonomists for standard genome sequencing and annotation.</title>
        <authorList>
            <consortium name="The Broad Institute Genomics Platform"/>
            <consortium name="The Broad Institute Genome Sequencing Center for Infectious Disease"/>
            <person name="Wu L."/>
            <person name="Ma J."/>
        </authorList>
    </citation>
    <scope>NUCLEOTIDE SEQUENCE [LARGE SCALE GENOMIC DNA]</scope>
    <source>
        <strain evidence="7">JCM 17919</strain>
    </source>
</reference>
<keyword evidence="4 5" id="KW-0472">Membrane</keyword>
<evidence type="ECO:0000256" key="3">
    <source>
        <dbReference type="ARBA" id="ARBA00022989"/>
    </source>
</evidence>
<keyword evidence="3 5" id="KW-1133">Transmembrane helix</keyword>
<evidence type="ECO:0000256" key="1">
    <source>
        <dbReference type="ARBA" id="ARBA00004141"/>
    </source>
</evidence>
<keyword evidence="7" id="KW-1185">Reference proteome</keyword>
<evidence type="ECO:0000256" key="2">
    <source>
        <dbReference type="ARBA" id="ARBA00022692"/>
    </source>
</evidence>
<feature type="transmembrane region" description="Helical" evidence="5">
    <location>
        <begin position="95"/>
        <end position="113"/>
    </location>
</feature>
<feature type="transmembrane region" description="Helical" evidence="5">
    <location>
        <begin position="72"/>
        <end position="89"/>
    </location>
</feature>
<feature type="transmembrane region" description="Helical" evidence="5">
    <location>
        <begin position="42"/>
        <end position="60"/>
    </location>
</feature>
<protein>
    <submittedName>
        <fullName evidence="6">DoxX family protein</fullName>
    </submittedName>
</protein>
<evidence type="ECO:0000256" key="4">
    <source>
        <dbReference type="ARBA" id="ARBA00023136"/>
    </source>
</evidence>
<dbReference type="PIRSF" id="PIRSF030066">
    <property type="entry name" value="UCP030066"/>
    <property type="match status" value="1"/>
</dbReference>
<evidence type="ECO:0000313" key="7">
    <source>
        <dbReference type="Proteomes" id="UP001501725"/>
    </source>
</evidence>